<dbReference type="InterPro" id="IPR050108">
    <property type="entry name" value="CDK"/>
</dbReference>
<feature type="domain" description="Protein kinase" evidence="26">
    <location>
        <begin position="15"/>
        <end position="340"/>
    </location>
</feature>
<dbReference type="InterPro" id="IPR000719">
    <property type="entry name" value="Prot_kinase_dom"/>
</dbReference>
<evidence type="ECO:0000256" key="14">
    <source>
        <dbReference type="ARBA" id="ARBA00022842"/>
    </source>
</evidence>
<dbReference type="EMBL" id="ML996573">
    <property type="protein sequence ID" value="KAF2757676.1"/>
    <property type="molecule type" value="Genomic_DNA"/>
</dbReference>
<evidence type="ECO:0000256" key="12">
    <source>
        <dbReference type="ARBA" id="ARBA00022777"/>
    </source>
</evidence>
<dbReference type="EC" id="2.7.11.23" evidence="5"/>
<reference evidence="27" key="1">
    <citation type="journal article" date="2020" name="Stud. Mycol.">
        <title>101 Dothideomycetes genomes: a test case for predicting lifestyles and emergence of pathogens.</title>
        <authorList>
            <person name="Haridas S."/>
            <person name="Albert R."/>
            <person name="Binder M."/>
            <person name="Bloem J."/>
            <person name="Labutti K."/>
            <person name="Salamov A."/>
            <person name="Andreopoulos B."/>
            <person name="Baker S."/>
            <person name="Barry K."/>
            <person name="Bills G."/>
            <person name="Bluhm B."/>
            <person name="Cannon C."/>
            <person name="Castanera R."/>
            <person name="Culley D."/>
            <person name="Daum C."/>
            <person name="Ezra D."/>
            <person name="Gonzalez J."/>
            <person name="Henrissat B."/>
            <person name="Kuo A."/>
            <person name="Liang C."/>
            <person name="Lipzen A."/>
            <person name="Lutzoni F."/>
            <person name="Magnuson J."/>
            <person name="Mondo S."/>
            <person name="Nolan M."/>
            <person name="Ohm R."/>
            <person name="Pangilinan J."/>
            <person name="Park H.-J."/>
            <person name="Ramirez L."/>
            <person name="Alfaro M."/>
            <person name="Sun H."/>
            <person name="Tritt A."/>
            <person name="Yoshinaga Y."/>
            <person name="Zwiers L.-H."/>
            <person name="Turgeon B."/>
            <person name="Goodwin S."/>
            <person name="Spatafora J."/>
            <person name="Crous P."/>
            <person name="Grigoriev I."/>
        </authorList>
    </citation>
    <scope>NUCLEOTIDE SEQUENCE</scope>
    <source>
        <strain evidence="27">CBS 121739</strain>
    </source>
</reference>
<dbReference type="AlphaFoldDB" id="A0A6A6W6Y6"/>
<dbReference type="Gene3D" id="3.30.200.20">
    <property type="entry name" value="Phosphorylase Kinase, domain 1"/>
    <property type="match status" value="1"/>
</dbReference>
<evidence type="ECO:0000313" key="28">
    <source>
        <dbReference type="Proteomes" id="UP000799437"/>
    </source>
</evidence>
<evidence type="ECO:0000256" key="25">
    <source>
        <dbReference type="SAM" id="MobiDB-lite"/>
    </source>
</evidence>
<comment type="catalytic activity">
    <reaction evidence="22">
        <text>L-threonyl-[protein] + ATP = O-phospho-L-threonyl-[protein] + ADP + H(+)</text>
        <dbReference type="Rhea" id="RHEA:46608"/>
        <dbReference type="Rhea" id="RHEA-COMP:11060"/>
        <dbReference type="Rhea" id="RHEA-COMP:11605"/>
        <dbReference type="ChEBI" id="CHEBI:15378"/>
        <dbReference type="ChEBI" id="CHEBI:30013"/>
        <dbReference type="ChEBI" id="CHEBI:30616"/>
        <dbReference type="ChEBI" id="CHEBI:61977"/>
        <dbReference type="ChEBI" id="CHEBI:456216"/>
        <dbReference type="EC" id="2.7.11.22"/>
    </reaction>
</comment>
<dbReference type="PANTHER" id="PTHR24056:SF495">
    <property type="entry name" value="CYCLIN-DEPENDENT KINASE 8-RELATED"/>
    <property type="match status" value="1"/>
</dbReference>
<evidence type="ECO:0000256" key="16">
    <source>
        <dbReference type="ARBA" id="ARBA00023159"/>
    </source>
</evidence>
<dbReference type="RefSeq" id="XP_033600127.1">
    <property type="nucleotide sequence ID" value="XM_033741391.1"/>
</dbReference>
<evidence type="ECO:0000256" key="22">
    <source>
        <dbReference type="ARBA" id="ARBA00047811"/>
    </source>
</evidence>
<comment type="subunit">
    <text evidence="4">Component of the SRB8-11 complex, a regulatory module of the Mediator complex.</text>
</comment>
<dbReference type="CDD" id="cd07842">
    <property type="entry name" value="STKc_CDK8_like"/>
    <property type="match status" value="1"/>
</dbReference>
<dbReference type="InterPro" id="IPR011009">
    <property type="entry name" value="Kinase-like_dom_sf"/>
</dbReference>
<evidence type="ECO:0000256" key="23">
    <source>
        <dbReference type="ARBA" id="ARBA00048367"/>
    </source>
</evidence>
<keyword evidence="18" id="KW-0539">Nucleus</keyword>
<evidence type="ECO:0000256" key="10">
    <source>
        <dbReference type="ARBA" id="ARBA00022723"/>
    </source>
</evidence>
<gene>
    <name evidence="27" type="ORF">EJ05DRAFT_397349</name>
</gene>
<evidence type="ECO:0000256" key="2">
    <source>
        <dbReference type="ARBA" id="ARBA00004123"/>
    </source>
</evidence>
<keyword evidence="8" id="KW-0723">Serine/threonine-protein kinase</keyword>
<keyword evidence="10" id="KW-0479">Metal-binding</keyword>
<organism evidence="27 28">
    <name type="scientific">Pseudovirgaria hyperparasitica</name>
    <dbReference type="NCBI Taxonomy" id="470096"/>
    <lineage>
        <taxon>Eukaryota</taxon>
        <taxon>Fungi</taxon>
        <taxon>Dikarya</taxon>
        <taxon>Ascomycota</taxon>
        <taxon>Pezizomycotina</taxon>
        <taxon>Dothideomycetes</taxon>
        <taxon>Dothideomycetes incertae sedis</taxon>
        <taxon>Acrospermales</taxon>
        <taxon>Acrospermaceae</taxon>
        <taxon>Pseudovirgaria</taxon>
    </lineage>
</organism>
<evidence type="ECO:0000256" key="24">
    <source>
        <dbReference type="ARBA" id="ARBA00049280"/>
    </source>
</evidence>
<accession>A0A6A6W6Y6</accession>
<evidence type="ECO:0000256" key="11">
    <source>
        <dbReference type="ARBA" id="ARBA00022741"/>
    </source>
</evidence>
<comment type="subcellular location">
    <subcellularLocation>
        <location evidence="2">Nucleus</location>
    </subcellularLocation>
</comment>
<dbReference type="Proteomes" id="UP000799437">
    <property type="component" value="Unassembled WGS sequence"/>
</dbReference>
<dbReference type="GO" id="GO:0005524">
    <property type="term" value="F:ATP binding"/>
    <property type="evidence" value="ECO:0007669"/>
    <property type="project" value="UniProtKB-KW"/>
</dbReference>
<dbReference type="GO" id="GO:0046872">
    <property type="term" value="F:metal ion binding"/>
    <property type="evidence" value="ECO:0007669"/>
    <property type="project" value="UniProtKB-KW"/>
</dbReference>
<dbReference type="SUPFAM" id="SSF56112">
    <property type="entry name" value="Protein kinase-like (PK-like)"/>
    <property type="match status" value="1"/>
</dbReference>
<keyword evidence="17" id="KW-0804">Transcription</keyword>
<keyword evidence="14" id="KW-0460">Magnesium</keyword>
<evidence type="ECO:0000256" key="13">
    <source>
        <dbReference type="ARBA" id="ARBA00022840"/>
    </source>
</evidence>
<dbReference type="FunFam" id="3.30.200.20:FF:000426">
    <property type="entry name" value="Serine/threonine-protein kinase ssn3"/>
    <property type="match status" value="1"/>
</dbReference>
<keyword evidence="11" id="KW-0547">Nucleotide-binding</keyword>
<dbReference type="InterPro" id="IPR008271">
    <property type="entry name" value="Ser/Thr_kinase_AS"/>
</dbReference>
<evidence type="ECO:0000256" key="9">
    <source>
        <dbReference type="ARBA" id="ARBA00022679"/>
    </source>
</evidence>
<evidence type="ECO:0000256" key="1">
    <source>
        <dbReference type="ARBA" id="ARBA00001946"/>
    </source>
</evidence>
<keyword evidence="16" id="KW-0010">Activator</keyword>
<name>A0A6A6W6Y6_9PEZI</name>
<keyword evidence="28" id="KW-1185">Reference proteome</keyword>
<dbReference type="Pfam" id="PF00069">
    <property type="entry name" value="Pkinase"/>
    <property type="match status" value="1"/>
</dbReference>
<keyword evidence="15" id="KW-0805">Transcription regulation</keyword>
<comment type="catalytic activity">
    <reaction evidence="24">
        <text>[DNA-directed RNA polymerase] + ATP = phospho-[DNA-directed RNA polymerase] + ADP + H(+)</text>
        <dbReference type="Rhea" id="RHEA:10216"/>
        <dbReference type="Rhea" id="RHEA-COMP:11321"/>
        <dbReference type="Rhea" id="RHEA-COMP:11322"/>
        <dbReference type="ChEBI" id="CHEBI:15378"/>
        <dbReference type="ChEBI" id="CHEBI:30616"/>
        <dbReference type="ChEBI" id="CHEBI:43176"/>
        <dbReference type="ChEBI" id="CHEBI:68546"/>
        <dbReference type="ChEBI" id="CHEBI:456216"/>
        <dbReference type="EC" id="2.7.11.23"/>
    </reaction>
</comment>
<protein>
    <recommendedName>
        <fullName evidence="19">Serine/threonine-protein kinase SSN3</fullName>
        <ecNumber evidence="6">2.7.11.22</ecNumber>
        <ecNumber evidence="5">2.7.11.23</ecNumber>
    </recommendedName>
    <alternativeName>
        <fullName evidence="21">Cyclin-dependent kinase 8</fullName>
    </alternativeName>
    <alternativeName>
        <fullName evidence="20">Serine/threonine-protein kinase ssn3</fullName>
    </alternativeName>
</protein>
<keyword evidence="9" id="KW-0808">Transferase</keyword>
<feature type="compositionally biased region" description="Basic and acidic residues" evidence="25">
    <location>
        <begin position="362"/>
        <end position="373"/>
    </location>
</feature>
<dbReference type="PROSITE" id="PS00108">
    <property type="entry name" value="PROTEIN_KINASE_ST"/>
    <property type="match status" value="1"/>
</dbReference>
<evidence type="ECO:0000256" key="18">
    <source>
        <dbReference type="ARBA" id="ARBA00023242"/>
    </source>
</evidence>
<dbReference type="GO" id="GO:0004693">
    <property type="term" value="F:cyclin-dependent protein serine/threonine kinase activity"/>
    <property type="evidence" value="ECO:0007669"/>
    <property type="project" value="UniProtKB-EC"/>
</dbReference>
<keyword evidence="12 27" id="KW-0418">Kinase</keyword>
<comment type="similarity">
    <text evidence="3">Belongs to the protein kinase superfamily. CMGC Ser/Thr protein kinase family. CDC2/CDKX subfamily.</text>
</comment>
<dbReference type="GeneID" id="54482445"/>
<dbReference type="GO" id="GO:0008353">
    <property type="term" value="F:RNA polymerase II CTD heptapeptide repeat kinase activity"/>
    <property type="evidence" value="ECO:0007669"/>
    <property type="project" value="UniProtKB-EC"/>
</dbReference>
<evidence type="ECO:0000256" key="8">
    <source>
        <dbReference type="ARBA" id="ARBA00022527"/>
    </source>
</evidence>
<evidence type="ECO:0000256" key="4">
    <source>
        <dbReference type="ARBA" id="ARBA00011612"/>
    </source>
</evidence>
<evidence type="ECO:0000256" key="19">
    <source>
        <dbReference type="ARBA" id="ARBA00039418"/>
    </source>
</evidence>
<comment type="catalytic activity">
    <reaction evidence="23">
        <text>L-seryl-[protein] + ATP = O-phospho-L-seryl-[protein] + ADP + H(+)</text>
        <dbReference type="Rhea" id="RHEA:17989"/>
        <dbReference type="Rhea" id="RHEA-COMP:9863"/>
        <dbReference type="Rhea" id="RHEA-COMP:11604"/>
        <dbReference type="ChEBI" id="CHEBI:15378"/>
        <dbReference type="ChEBI" id="CHEBI:29999"/>
        <dbReference type="ChEBI" id="CHEBI:30616"/>
        <dbReference type="ChEBI" id="CHEBI:83421"/>
        <dbReference type="ChEBI" id="CHEBI:456216"/>
        <dbReference type="EC" id="2.7.11.22"/>
    </reaction>
</comment>
<dbReference type="PROSITE" id="PS50011">
    <property type="entry name" value="PROTEIN_KINASE_DOM"/>
    <property type="match status" value="1"/>
</dbReference>
<proteinExistence type="inferred from homology"/>
<keyword evidence="7" id="KW-0678">Repressor</keyword>
<comment type="cofactor">
    <cofactor evidence="1">
        <name>Mg(2+)</name>
        <dbReference type="ChEBI" id="CHEBI:18420"/>
    </cofactor>
</comment>
<evidence type="ECO:0000256" key="5">
    <source>
        <dbReference type="ARBA" id="ARBA00012409"/>
    </source>
</evidence>
<evidence type="ECO:0000256" key="7">
    <source>
        <dbReference type="ARBA" id="ARBA00022491"/>
    </source>
</evidence>
<feature type="region of interest" description="Disordered" evidence="25">
    <location>
        <begin position="362"/>
        <end position="402"/>
    </location>
</feature>
<dbReference type="OrthoDB" id="6284126at2759"/>
<evidence type="ECO:0000256" key="17">
    <source>
        <dbReference type="ARBA" id="ARBA00023163"/>
    </source>
</evidence>
<evidence type="ECO:0000313" key="27">
    <source>
        <dbReference type="EMBL" id="KAF2757676.1"/>
    </source>
</evidence>
<sequence length="402" mass="45748">MLSGYTSKKRVNERYRIIGFISSGTYGRVYKAQGRNGETREFAIKKFKPDKEGEVQYTGISQSAIREMALCTELTDPNVIHTVEIILEDKCIFIVFEYAEHDLLQIIHYHTQQSRKAIAAKAIKSILWQLLNGLLYLHRNWVMHRDLKPANIMVTKAGEVKIGDLGLARLFYKPLHSLFTGDKVVVTIWYRAPELLLGSRHYTPAVDLWAVGCIFAELLSLRPIFKGEEAKMDSKKIVPFQRNQMMKIIEVLGMPTKERWPLLTAMQEYAQLQALGSTMRSSGRTRTLKDWWQTTMQNNQYSPGQGNSPGDEGRDLLQGLLEYDPQKRLTAEQALQHPYFTAGGEADKPSKNCFGSVKIEYPHRRVSQEDNDIRTSSVPGTKRSGLPDDSLIGRPAKRLKEG</sequence>
<dbReference type="FunFam" id="1.10.510.10:FF:000408">
    <property type="entry name" value="Serine/threonine-protein kinase SSN3"/>
    <property type="match status" value="1"/>
</dbReference>
<dbReference type="SMART" id="SM00220">
    <property type="entry name" value="S_TKc"/>
    <property type="match status" value="1"/>
</dbReference>
<evidence type="ECO:0000256" key="15">
    <source>
        <dbReference type="ARBA" id="ARBA00023015"/>
    </source>
</evidence>
<keyword evidence="13" id="KW-0067">ATP-binding</keyword>
<evidence type="ECO:0000256" key="21">
    <source>
        <dbReference type="ARBA" id="ARBA00041823"/>
    </source>
</evidence>
<evidence type="ECO:0000256" key="6">
    <source>
        <dbReference type="ARBA" id="ARBA00012425"/>
    </source>
</evidence>
<dbReference type="GO" id="GO:0016592">
    <property type="term" value="C:mediator complex"/>
    <property type="evidence" value="ECO:0007669"/>
    <property type="project" value="TreeGrafter"/>
</dbReference>
<dbReference type="EC" id="2.7.11.22" evidence="6"/>
<evidence type="ECO:0000256" key="20">
    <source>
        <dbReference type="ARBA" id="ARBA00040708"/>
    </source>
</evidence>
<evidence type="ECO:0000259" key="26">
    <source>
        <dbReference type="PROSITE" id="PS50011"/>
    </source>
</evidence>
<dbReference type="PANTHER" id="PTHR24056">
    <property type="entry name" value="CELL DIVISION PROTEIN KINASE"/>
    <property type="match status" value="1"/>
</dbReference>
<dbReference type="Gene3D" id="1.10.510.10">
    <property type="entry name" value="Transferase(Phosphotransferase) domain 1"/>
    <property type="match status" value="1"/>
</dbReference>
<evidence type="ECO:0000256" key="3">
    <source>
        <dbReference type="ARBA" id="ARBA00006485"/>
    </source>
</evidence>